<feature type="region of interest" description="Disordered" evidence="1">
    <location>
        <begin position="105"/>
        <end position="137"/>
    </location>
</feature>
<dbReference type="AlphaFoldDB" id="A0A9N8Z6E4"/>
<dbReference type="EMBL" id="CAJVPK010000183">
    <property type="protein sequence ID" value="CAG8468805.1"/>
    <property type="molecule type" value="Genomic_DNA"/>
</dbReference>
<gene>
    <name evidence="2" type="ORF">DEBURN_LOCUS3056</name>
</gene>
<organism evidence="2 3">
    <name type="scientific">Diversispora eburnea</name>
    <dbReference type="NCBI Taxonomy" id="1213867"/>
    <lineage>
        <taxon>Eukaryota</taxon>
        <taxon>Fungi</taxon>
        <taxon>Fungi incertae sedis</taxon>
        <taxon>Mucoromycota</taxon>
        <taxon>Glomeromycotina</taxon>
        <taxon>Glomeromycetes</taxon>
        <taxon>Diversisporales</taxon>
        <taxon>Diversisporaceae</taxon>
        <taxon>Diversispora</taxon>
    </lineage>
</organism>
<feature type="region of interest" description="Disordered" evidence="1">
    <location>
        <begin position="1"/>
        <end position="27"/>
    </location>
</feature>
<protein>
    <submittedName>
        <fullName evidence="2">11165_t:CDS:1</fullName>
    </submittedName>
</protein>
<name>A0A9N8Z6E4_9GLOM</name>
<reference evidence="2" key="1">
    <citation type="submission" date="2021-06" db="EMBL/GenBank/DDBJ databases">
        <authorList>
            <person name="Kallberg Y."/>
            <person name="Tangrot J."/>
            <person name="Rosling A."/>
        </authorList>
    </citation>
    <scope>NUCLEOTIDE SEQUENCE</scope>
    <source>
        <strain evidence="2">AZ414A</strain>
    </source>
</reference>
<evidence type="ECO:0000313" key="2">
    <source>
        <dbReference type="EMBL" id="CAG8468805.1"/>
    </source>
</evidence>
<comment type="caution">
    <text evidence="2">The sequence shown here is derived from an EMBL/GenBank/DDBJ whole genome shotgun (WGS) entry which is preliminary data.</text>
</comment>
<evidence type="ECO:0000313" key="3">
    <source>
        <dbReference type="Proteomes" id="UP000789706"/>
    </source>
</evidence>
<accession>A0A9N8Z6E4</accession>
<proteinExistence type="predicted"/>
<dbReference type="Proteomes" id="UP000789706">
    <property type="component" value="Unassembled WGS sequence"/>
</dbReference>
<sequence length="208" mass="25088">MCCERNQRMSDDMCKKEVSDRNNTRKETDLRPWNRLSLYDTNEILPDSQDIYLNSSREDYMKSEQSSFIPVKREFIDAFDRIQITDTPEDFVYSENVVSQRYRGRDRDYSRSMNLDSDNWDEQQPVKSSRNGEFHLQRRHTDSDVPMLINLNEENPPVQDISEFTPKSFDELKEIDWQAYSKRLIKEESEKDQFKRDRSFLSEFDIFK</sequence>
<keyword evidence="3" id="KW-1185">Reference proteome</keyword>
<evidence type="ECO:0000256" key="1">
    <source>
        <dbReference type="SAM" id="MobiDB-lite"/>
    </source>
</evidence>
<dbReference type="OrthoDB" id="10326164at2759"/>